<dbReference type="SUPFAM" id="SSF46894">
    <property type="entry name" value="C-terminal effector domain of the bipartite response regulators"/>
    <property type="match status" value="1"/>
</dbReference>
<dbReference type="AlphaFoldDB" id="A0A7S9LVV2"/>
<dbReference type="Gene3D" id="6.10.250.690">
    <property type="match status" value="1"/>
</dbReference>
<dbReference type="Proteomes" id="UP000594800">
    <property type="component" value="Chromosome"/>
</dbReference>
<dbReference type="GO" id="GO:0000156">
    <property type="term" value="F:phosphorelay response regulator activity"/>
    <property type="evidence" value="ECO:0007669"/>
    <property type="project" value="TreeGrafter"/>
</dbReference>
<keyword evidence="1 6" id="KW-0597">Phosphoprotein</keyword>
<dbReference type="EMBL" id="CP064942">
    <property type="protein sequence ID" value="QPH56266.1"/>
    <property type="molecule type" value="Genomic_DNA"/>
</dbReference>
<dbReference type="KEGG" id="poz:I0K15_18165"/>
<keyword evidence="4 7" id="KW-0238">DNA-binding</keyword>
<dbReference type="GO" id="GO:0032993">
    <property type="term" value="C:protein-DNA complex"/>
    <property type="evidence" value="ECO:0007669"/>
    <property type="project" value="TreeGrafter"/>
</dbReference>
<evidence type="ECO:0000256" key="5">
    <source>
        <dbReference type="ARBA" id="ARBA00023163"/>
    </source>
</evidence>
<dbReference type="PROSITE" id="PS50110">
    <property type="entry name" value="RESPONSE_REGULATORY"/>
    <property type="match status" value="1"/>
</dbReference>
<name>A0A7S9LVV2_9RHOB</name>
<dbReference type="InterPro" id="IPR001867">
    <property type="entry name" value="OmpR/PhoB-type_DNA-bd"/>
</dbReference>
<evidence type="ECO:0000256" key="3">
    <source>
        <dbReference type="ARBA" id="ARBA00023015"/>
    </source>
</evidence>
<dbReference type="CDD" id="cd00383">
    <property type="entry name" value="trans_reg_C"/>
    <property type="match status" value="1"/>
</dbReference>
<dbReference type="GO" id="GO:0006355">
    <property type="term" value="P:regulation of DNA-templated transcription"/>
    <property type="evidence" value="ECO:0007669"/>
    <property type="project" value="InterPro"/>
</dbReference>
<sequence length="270" mass="29566">MAPSPDPLLAVRDGRPPNAPAARSHPVPDGPAASEPALHVAVVDDDPDILQLVAQHLRRFGYRVTTADGAAAFRQAAGAARFDLVVLDIMMPGEDGLSLCRDIRATSDLPVILLTAMSEDTDRIVGLEMGADDYVAKPFNPRELVARIRAVLRRAQALPPMAQAPSGRVRFDGRTFDLTRRELSDGDRSVVLSEAEARLLRALVEHAGVILSRDQLLDITRGRSSDLFDRAIDTQISRLRRKVERDPADPRLILTHRGGGYSFDAEVEWT</sequence>
<feature type="region of interest" description="Disordered" evidence="8">
    <location>
        <begin position="1"/>
        <end position="34"/>
    </location>
</feature>
<dbReference type="SMART" id="SM00862">
    <property type="entry name" value="Trans_reg_C"/>
    <property type="match status" value="1"/>
</dbReference>
<dbReference type="RefSeq" id="WP_196105523.1">
    <property type="nucleotide sequence ID" value="NZ_CP064942.1"/>
</dbReference>
<reference evidence="11 12" key="1">
    <citation type="submission" date="2020-11" db="EMBL/GenBank/DDBJ databases">
        <title>Description of Pontivivens ytuae sp. nov. isolated from deep sea sediment of Mariana Trench.</title>
        <authorList>
            <person name="Wang Z."/>
            <person name="Sun Q.-L."/>
            <person name="Xu X.-D."/>
            <person name="Tang Y.-Z."/>
            <person name="Zhang J."/>
        </authorList>
    </citation>
    <scope>NUCLEOTIDE SEQUENCE [LARGE SCALE GENOMIC DNA]</scope>
    <source>
        <strain evidence="11 12">MT2928</strain>
    </source>
</reference>
<accession>A0A7S9LVV2</accession>
<evidence type="ECO:0000313" key="11">
    <source>
        <dbReference type="EMBL" id="QPH56266.1"/>
    </source>
</evidence>
<dbReference type="Gene3D" id="1.10.10.10">
    <property type="entry name" value="Winged helix-like DNA-binding domain superfamily/Winged helix DNA-binding domain"/>
    <property type="match status" value="1"/>
</dbReference>
<organism evidence="11 12">
    <name type="scientific">Pontivivens ytuae</name>
    <dbReference type="NCBI Taxonomy" id="2789856"/>
    <lineage>
        <taxon>Bacteria</taxon>
        <taxon>Pseudomonadati</taxon>
        <taxon>Pseudomonadota</taxon>
        <taxon>Alphaproteobacteria</taxon>
        <taxon>Rhodobacterales</taxon>
        <taxon>Paracoccaceae</taxon>
        <taxon>Pontivivens</taxon>
    </lineage>
</organism>
<keyword evidence="2" id="KW-0902">Two-component regulatory system</keyword>
<keyword evidence="3" id="KW-0805">Transcription regulation</keyword>
<evidence type="ECO:0000259" key="9">
    <source>
        <dbReference type="PROSITE" id="PS50110"/>
    </source>
</evidence>
<proteinExistence type="predicted"/>
<feature type="DNA-binding region" description="OmpR/PhoB-type" evidence="7">
    <location>
        <begin position="166"/>
        <end position="265"/>
    </location>
</feature>
<dbReference type="Pfam" id="PF00486">
    <property type="entry name" value="Trans_reg_C"/>
    <property type="match status" value="1"/>
</dbReference>
<dbReference type="Pfam" id="PF00072">
    <property type="entry name" value="Response_reg"/>
    <property type="match status" value="1"/>
</dbReference>
<dbReference type="PROSITE" id="PS51755">
    <property type="entry name" value="OMPR_PHOB"/>
    <property type="match status" value="1"/>
</dbReference>
<evidence type="ECO:0000256" key="8">
    <source>
        <dbReference type="SAM" id="MobiDB-lite"/>
    </source>
</evidence>
<dbReference type="Gene3D" id="3.40.50.2300">
    <property type="match status" value="1"/>
</dbReference>
<dbReference type="SMART" id="SM00448">
    <property type="entry name" value="REC"/>
    <property type="match status" value="1"/>
</dbReference>
<evidence type="ECO:0000256" key="6">
    <source>
        <dbReference type="PROSITE-ProRule" id="PRU00169"/>
    </source>
</evidence>
<dbReference type="InterPro" id="IPR011006">
    <property type="entry name" value="CheY-like_superfamily"/>
</dbReference>
<evidence type="ECO:0000256" key="7">
    <source>
        <dbReference type="PROSITE-ProRule" id="PRU01091"/>
    </source>
</evidence>
<dbReference type="PANTHER" id="PTHR48111:SF4">
    <property type="entry name" value="DNA-BINDING DUAL TRANSCRIPTIONAL REGULATOR OMPR"/>
    <property type="match status" value="1"/>
</dbReference>
<dbReference type="InterPro" id="IPR039420">
    <property type="entry name" value="WalR-like"/>
</dbReference>
<dbReference type="InterPro" id="IPR036388">
    <property type="entry name" value="WH-like_DNA-bd_sf"/>
</dbReference>
<keyword evidence="12" id="KW-1185">Reference proteome</keyword>
<evidence type="ECO:0000256" key="4">
    <source>
        <dbReference type="ARBA" id="ARBA00023125"/>
    </source>
</evidence>
<evidence type="ECO:0000256" key="2">
    <source>
        <dbReference type="ARBA" id="ARBA00023012"/>
    </source>
</evidence>
<feature type="modified residue" description="4-aspartylphosphate" evidence="6">
    <location>
        <position position="88"/>
    </location>
</feature>
<keyword evidence="5" id="KW-0804">Transcription</keyword>
<evidence type="ECO:0000256" key="1">
    <source>
        <dbReference type="ARBA" id="ARBA00022553"/>
    </source>
</evidence>
<dbReference type="InterPro" id="IPR001789">
    <property type="entry name" value="Sig_transdc_resp-reg_receiver"/>
</dbReference>
<feature type="domain" description="Response regulatory" evidence="9">
    <location>
        <begin position="39"/>
        <end position="152"/>
    </location>
</feature>
<dbReference type="GO" id="GO:0000976">
    <property type="term" value="F:transcription cis-regulatory region binding"/>
    <property type="evidence" value="ECO:0007669"/>
    <property type="project" value="TreeGrafter"/>
</dbReference>
<dbReference type="PANTHER" id="PTHR48111">
    <property type="entry name" value="REGULATOR OF RPOS"/>
    <property type="match status" value="1"/>
</dbReference>
<dbReference type="InterPro" id="IPR016032">
    <property type="entry name" value="Sig_transdc_resp-reg_C-effctor"/>
</dbReference>
<dbReference type="GO" id="GO:0005829">
    <property type="term" value="C:cytosol"/>
    <property type="evidence" value="ECO:0007669"/>
    <property type="project" value="TreeGrafter"/>
</dbReference>
<evidence type="ECO:0000313" key="12">
    <source>
        <dbReference type="Proteomes" id="UP000594800"/>
    </source>
</evidence>
<feature type="domain" description="OmpR/PhoB-type" evidence="10">
    <location>
        <begin position="166"/>
        <end position="265"/>
    </location>
</feature>
<protein>
    <submittedName>
        <fullName evidence="11">Response regulator transcription factor</fullName>
    </submittedName>
</protein>
<gene>
    <name evidence="11" type="ORF">I0K15_18165</name>
</gene>
<dbReference type="SUPFAM" id="SSF52172">
    <property type="entry name" value="CheY-like"/>
    <property type="match status" value="1"/>
</dbReference>
<evidence type="ECO:0000259" key="10">
    <source>
        <dbReference type="PROSITE" id="PS51755"/>
    </source>
</evidence>